<dbReference type="Proteomes" id="UP000826271">
    <property type="component" value="Unassembled WGS sequence"/>
</dbReference>
<accession>A0AAV6X737</accession>
<organism evidence="2 3">
    <name type="scientific">Buddleja alternifolia</name>
    <dbReference type="NCBI Taxonomy" id="168488"/>
    <lineage>
        <taxon>Eukaryota</taxon>
        <taxon>Viridiplantae</taxon>
        <taxon>Streptophyta</taxon>
        <taxon>Embryophyta</taxon>
        <taxon>Tracheophyta</taxon>
        <taxon>Spermatophyta</taxon>
        <taxon>Magnoliopsida</taxon>
        <taxon>eudicotyledons</taxon>
        <taxon>Gunneridae</taxon>
        <taxon>Pentapetalae</taxon>
        <taxon>asterids</taxon>
        <taxon>lamiids</taxon>
        <taxon>Lamiales</taxon>
        <taxon>Scrophulariaceae</taxon>
        <taxon>Buddlejeae</taxon>
        <taxon>Buddleja</taxon>
    </lineage>
</organism>
<gene>
    <name evidence="2" type="ORF">BUALT_Bualt10G0051000</name>
</gene>
<reference evidence="2" key="1">
    <citation type="submission" date="2019-10" db="EMBL/GenBank/DDBJ databases">
        <authorList>
            <person name="Zhang R."/>
            <person name="Pan Y."/>
            <person name="Wang J."/>
            <person name="Ma R."/>
            <person name="Yu S."/>
        </authorList>
    </citation>
    <scope>NUCLEOTIDE SEQUENCE</scope>
    <source>
        <strain evidence="2">LA-IB0</strain>
        <tissue evidence="2">Leaf</tissue>
    </source>
</reference>
<dbReference type="EMBL" id="WHWC01000010">
    <property type="protein sequence ID" value="KAG8374970.1"/>
    <property type="molecule type" value="Genomic_DNA"/>
</dbReference>
<keyword evidence="3" id="KW-1185">Reference proteome</keyword>
<sequence length="79" mass="8277">MNGAKRSAKAVGCKITLVGECSALEESPCMSIDGQSGSENVGLSNANIRENPIPQTPKGYSTRLHSLSTVSRSGRIQSL</sequence>
<dbReference type="AlphaFoldDB" id="A0AAV6X737"/>
<proteinExistence type="predicted"/>
<evidence type="ECO:0000256" key="1">
    <source>
        <dbReference type="SAM" id="MobiDB-lite"/>
    </source>
</evidence>
<feature type="region of interest" description="Disordered" evidence="1">
    <location>
        <begin position="41"/>
        <end position="61"/>
    </location>
</feature>
<name>A0AAV6X737_9LAMI</name>
<evidence type="ECO:0000313" key="2">
    <source>
        <dbReference type="EMBL" id="KAG8374970.1"/>
    </source>
</evidence>
<protein>
    <submittedName>
        <fullName evidence="2">Uncharacterized protein</fullName>
    </submittedName>
</protein>
<comment type="caution">
    <text evidence="2">The sequence shown here is derived from an EMBL/GenBank/DDBJ whole genome shotgun (WGS) entry which is preliminary data.</text>
</comment>
<evidence type="ECO:0000313" key="3">
    <source>
        <dbReference type="Proteomes" id="UP000826271"/>
    </source>
</evidence>